<gene>
    <name evidence="1" type="ORF">CQA53_11590</name>
</gene>
<reference evidence="1 2" key="1">
    <citation type="submission" date="2018-04" db="EMBL/GenBank/DDBJ databases">
        <title>Novel Campyloabacter and Helicobacter Species and Strains.</title>
        <authorList>
            <person name="Mannion A.J."/>
            <person name="Shen Z."/>
            <person name="Fox J.G."/>
        </authorList>
    </citation>
    <scope>NUCLEOTIDE SEQUENCE [LARGE SCALE GENOMIC DNA]</scope>
    <source>
        <strain evidence="1 2">MIT 17-337</strain>
    </source>
</reference>
<sequence length="361" mass="42716">RIAWSYDMKYNKHIDLIFFPEENPYLNYAYLYAKDFPKKISNEDNPREIIEMQPNYDINYEFVKEILSKAGMDTYHRKRFFEVRFGTAMFVPMEIEFEWYIGIGVDTESFPEEGITFPCYDKYLVYTDEANGDCPLYICVGIIKSYSVLPINTKLNYDYTSHLAYIDYDTDKPITYKEVFTPIPINALATTMTKVSHYSAKYPNDFFVNLRDKPSSKEGKILSQLFSHKLHINYDVLDKVVPTNNEDFGEPTRLFDIIATKGRKLYHKYEEAGSTDDEGYIYYYQCLLQKVCYKNYKSKMINPLWRDTYLIYVQNTLPNNWAKVWVIKPPDDNTKALGSDHYFFKEAKEEIFGYQSQWNLG</sequence>
<dbReference type="Proteomes" id="UP000256379">
    <property type="component" value="Unassembled WGS sequence"/>
</dbReference>
<name>A0A3D8I280_9HELI</name>
<feature type="non-terminal residue" evidence="1">
    <location>
        <position position="361"/>
    </location>
</feature>
<dbReference type="EMBL" id="NXLQ01000146">
    <property type="protein sequence ID" value="RDU59195.1"/>
    <property type="molecule type" value="Genomic_DNA"/>
</dbReference>
<organism evidence="1 2">
    <name type="scientific">Helicobacter didelphidarum</name>
    <dbReference type="NCBI Taxonomy" id="2040648"/>
    <lineage>
        <taxon>Bacteria</taxon>
        <taxon>Pseudomonadati</taxon>
        <taxon>Campylobacterota</taxon>
        <taxon>Epsilonproteobacteria</taxon>
        <taxon>Campylobacterales</taxon>
        <taxon>Helicobacteraceae</taxon>
        <taxon>Helicobacter</taxon>
    </lineage>
</organism>
<proteinExistence type="predicted"/>
<comment type="caution">
    <text evidence="1">The sequence shown here is derived from an EMBL/GenBank/DDBJ whole genome shotgun (WGS) entry which is preliminary data.</text>
</comment>
<protein>
    <submittedName>
        <fullName evidence="1">Uncharacterized protein</fullName>
    </submittedName>
</protein>
<keyword evidence="2" id="KW-1185">Reference proteome</keyword>
<dbReference type="AlphaFoldDB" id="A0A3D8I280"/>
<evidence type="ECO:0000313" key="2">
    <source>
        <dbReference type="Proteomes" id="UP000256379"/>
    </source>
</evidence>
<accession>A0A3D8I280</accession>
<feature type="non-terminal residue" evidence="1">
    <location>
        <position position="1"/>
    </location>
</feature>
<evidence type="ECO:0000313" key="1">
    <source>
        <dbReference type="EMBL" id="RDU59195.1"/>
    </source>
</evidence>